<keyword evidence="1" id="KW-1133">Transmembrane helix</keyword>
<organism evidence="3 4">
    <name type="scientific">Aeromonas simiae</name>
    <dbReference type="NCBI Taxonomy" id="218936"/>
    <lineage>
        <taxon>Bacteria</taxon>
        <taxon>Pseudomonadati</taxon>
        <taxon>Pseudomonadota</taxon>
        <taxon>Gammaproteobacteria</taxon>
        <taxon>Aeromonadales</taxon>
        <taxon>Aeromonadaceae</taxon>
        <taxon>Aeromonas</taxon>
    </lineage>
</organism>
<protein>
    <submittedName>
        <fullName evidence="3">PspC domain-containing protein</fullName>
    </submittedName>
</protein>
<evidence type="ECO:0000256" key="1">
    <source>
        <dbReference type="SAM" id="Phobius"/>
    </source>
</evidence>
<evidence type="ECO:0000313" key="4">
    <source>
        <dbReference type="Proteomes" id="UP000594034"/>
    </source>
</evidence>
<reference evidence="3 4" key="1">
    <citation type="submission" date="2019-05" db="EMBL/GenBank/DDBJ databases">
        <title>OXA-830, a novel chromosomally encoded expanded-spectrum class D beta-lactamase in Aeromonas simiae.</title>
        <authorList>
            <person name="Zhou W."/>
            <person name="Chen Q."/>
        </authorList>
    </citation>
    <scope>NUCLEOTIDE SEQUENCE [LARGE SCALE GENOMIC DNA]</scope>
    <source>
        <strain evidence="3 4">A6</strain>
    </source>
</reference>
<proteinExistence type="predicted"/>
<keyword evidence="1" id="KW-0472">Membrane</keyword>
<dbReference type="InterPro" id="IPR007168">
    <property type="entry name" value="Phageshock_PspC_N"/>
</dbReference>
<keyword evidence="4" id="KW-1185">Reference proteome</keyword>
<evidence type="ECO:0000259" key="2">
    <source>
        <dbReference type="Pfam" id="PF04024"/>
    </source>
</evidence>
<dbReference type="KEGG" id="asim:FE240_13625"/>
<evidence type="ECO:0000313" key="3">
    <source>
        <dbReference type="EMBL" id="QFI55638.1"/>
    </source>
</evidence>
<gene>
    <name evidence="3" type="ORF">FE240_13625</name>
</gene>
<dbReference type="Pfam" id="PF04024">
    <property type="entry name" value="PspC"/>
    <property type="match status" value="1"/>
</dbReference>
<feature type="domain" description="Phage shock protein PspC N-terminal" evidence="2">
    <location>
        <begin position="3"/>
        <end position="58"/>
    </location>
</feature>
<dbReference type="EMBL" id="CP040449">
    <property type="protein sequence ID" value="QFI55638.1"/>
    <property type="molecule type" value="Genomic_DNA"/>
</dbReference>
<sequence>MMRWQRDRGHAKLAGVCAGVARGLGISRVTVRLVALFALILMPPLALALYLAAILLMTPRAEVRRWLD</sequence>
<dbReference type="RefSeq" id="WP_193001673.1">
    <property type="nucleotide sequence ID" value="NZ_CP040449.1"/>
</dbReference>
<keyword evidence="1" id="KW-0812">Transmembrane</keyword>
<accession>A0A5J6X0D5</accession>
<dbReference type="Proteomes" id="UP000594034">
    <property type="component" value="Chromosome"/>
</dbReference>
<name>A0A5J6X0D5_9GAMM</name>
<dbReference type="AlphaFoldDB" id="A0A5J6X0D5"/>
<feature type="transmembrane region" description="Helical" evidence="1">
    <location>
        <begin position="33"/>
        <end position="56"/>
    </location>
</feature>